<accession>A0A166VX34</accession>
<feature type="region of interest" description="Disordered" evidence="1">
    <location>
        <begin position="36"/>
        <end position="82"/>
    </location>
</feature>
<dbReference type="Proteomes" id="UP000076532">
    <property type="component" value="Unassembled WGS sequence"/>
</dbReference>
<dbReference type="EMBL" id="KV417483">
    <property type="protein sequence ID" value="KZP33148.1"/>
    <property type="molecule type" value="Genomic_DNA"/>
</dbReference>
<reference evidence="2 3" key="1">
    <citation type="journal article" date="2016" name="Mol. Biol. Evol.">
        <title>Comparative Genomics of Early-Diverging Mushroom-Forming Fungi Provides Insights into the Origins of Lignocellulose Decay Capabilities.</title>
        <authorList>
            <person name="Nagy L.G."/>
            <person name="Riley R."/>
            <person name="Tritt A."/>
            <person name="Adam C."/>
            <person name="Daum C."/>
            <person name="Floudas D."/>
            <person name="Sun H."/>
            <person name="Yadav J.S."/>
            <person name="Pangilinan J."/>
            <person name="Larsson K.H."/>
            <person name="Matsuura K."/>
            <person name="Barry K."/>
            <person name="Labutti K."/>
            <person name="Kuo R."/>
            <person name="Ohm R.A."/>
            <person name="Bhattacharya S.S."/>
            <person name="Shirouzu T."/>
            <person name="Yoshinaga Y."/>
            <person name="Martin F.M."/>
            <person name="Grigoriev I.V."/>
            <person name="Hibbett D.S."/>
        </authorList>
    </citation>
    <scope>NUCLEOTIDE SEQUENCE [LARGE SCALE GENOMIC DNA]</scope>
    <source>
        <strain evidence="2 3">CBS 109695</strain>
    </source>
</reference>
<feature type="compositionally biased region" description="Gly residues" evidence="1">
    <location>
        <begin position="1"/>
        <end position="11"/>
    </location>
</feature>
<feature type="region of interest" description="Disordered" evidence="1">
    <location>
        <begin position="1"/>
        <end position="22"/>
    </location>
</feature>
<gene>
    <name evidence="2" type="ORF">FIBSPDRAFT_847748</name>
</gene>
<organism evidence="2 3">
    <name type="scientific">Athelia psychrophila</name>
    <dbReference type="NCBI Taxonomy" id="1759441"/>
    <lineage>
        <taxon>Eukaryota</taxon>
        <taxon>Fungi</taxon>
        <taxon>Dikarya</taxon>
        <taxon>Basidiomycota</taxon>
        <taxon>Agaricomycotina</taxon>
        <taxon>Agaricomycetes</taxon>
        <taxon>Agaricomycetidae</taxon>
        <taxon>Atheliales</taxon>
        <taxon>Atheliaceae</taxon>
        <taxon>Athelia</taxon>
    </lineage>
</organism>
<evidence type="ECO:0000256" key="1">
    <source>
        <dbReference type="SAM" id="MobiDB-lite"/>
    </source>
</evidence>
<evidence type="ECO:0000313" key="2">
    <source>
        <dbReference type="EMBL" id="KZP33148.1"/>
    </source>
</evidence>
<evidence type="ECO:0000313" key="3">
    <source>
        <dbReference type="Proteomes" id="UP000076532"/>
    </source>
</evidence>
<protein>
    <submittedName>
        <fullName evidence="2">Uncharacterized protein</fullName>
    </submittedName>
</protein>
<feature type="compositionally biased region" description="Acidic residues" evidence="1">
    <location>
        <begin position="41"/>
        <end position="80"/>
    </location>
</feature>
<proteinExistence type="predicted"/>
<sequence>MIMRYIGGGAGHMHQERTAPDAMDIDEEEIDDGVENLTMDEGSDDDADADGEVYDEDIEAYDSNEDQDDEEEDLGPEDGEVPWIVITNTKLLGL</sequence>
<dbReference type="AlphaFoldDB" id="A0A166VX34"/>
<name>A0A166VX34_9AGAM</name>
<keyword evidence="3" id="KW-1185">Reference proteome</keyword>